<proteinExistence type="predicted"/>
<dbReference type="AlphaFoldDB" id="A0A4R7VN14"/>
<keyword evidence="1" id="KW-0812">Transmembrane</keyword>
<reference evidence="2 3" key="1">
    <citation type="submission" date="2019-03" db="EMBL/GenBank/DDBJ databases">
        <title>Genomic Encyclopedia of Archaeal and Bacterial Type Strains, Phase II (KMG-II): from individual species to whole genera.</title>
        <authorList>
            <person name="Goeker M."/>
        </authorList>
    </citation>
    <scope>NUCLEOTIDE SEQUENCE [LARGE SCALE GENOMIC DNA]</scope>
    <source>
        <strain evidence="2 3">DSM 45499</strain>
    </source>
</reference>
<feature type="transmembrane region" description="Helical" evidence="1">
    <location>
        <begin position="12"/>
        <end position="30"/>
    </location>
</feature>
<feature type="transmembrane region" description="Helical" evidence="1">
    <location>
        <begin position="72"/>
        <end position="92"/>
    </location>
</feature>
<evidence type="ECO:0000313" key="3">
    <source>
        <dbReference type="Proteomes" id="UP000294927"/>
    </source>
</evidence>
<protein>
    <submittedName>
        <fullName evidence="2">Uncharacterized protein</fullName>
    </submittedName>
</protein>
<evidence type="ECO:0000256" key="1">
    <source>
        <dbReference type="SAM" id="Phobius"/>
    </source>
</evidence>
<sequence length="93" mass="9553">MQGEPTRFDVGVAVVIAGLFGVLAFVLVGFEVFSVLLFVVPVGAPLFLGAAALGGAWLAVRGRRSARGFGAGMVVGWVLLAFWSSGLSIGVFP</sequence>
<feature type="transmembrane region" description="Helical" evidence="1">
    <location>
        <begin position="36"/>
        <end position="60"/>
    </location>
</feature>
<evidence type="ECO:0000313" key="2">
    <source>
        <dbReference type="EMBL" id="TDV50934.1"/>
    </source>
</evidence>
<keyword evidence="3" id="KW-1185">Reference proteome</keyword>
<keyword evidence="1" id="KW-1133">Transmembrane helix</keyword>
<dbReference type="EMBL" id="SOCP01000006">
    <property type="protein sequence ID" value="TDV50934.1"/>
    <property type="molecule type" value="Genomic_DNA"/>
</dbReference>
<dbReference type="Proteomes" id="UP000294927">
    <property type="component" value="Unassembled WGS sequence"/>
</dbReference>
<comment type="caution">
    <text evidence="2">The sequence shown here is derived from an EMBL/GenBank/DDBJ whole genome shotgun (WGS) entry which is preliminary data.</text>
</comment>
<accession>A0A4R7VN14</accession>
<organism evidence="2 3">
    <name type="scientific">Actinophytocola oryzae</name>
    <dbReference type="NCBI Taxonomy" id="502181"/>
    <lineage>
        <taxon>Bacteria</taxon>
        <taxon>Bacillati</taxon>
        <taxon>Actinomycetota</taxon>
        <taxon>Actinomycetes</taxon>
        <taxon>Pseudonocardiales</taxon>
        <taxon>Pseudonocardiaceae</taxon>
    </lineage>
</organism>
<dbReference type="RefSeq" id="WP_133904149.1">
    <property type="nucleotide sequence ID" value="NZ_SOCP01000006.1"/>
</dbReference>
<gene>
    <name evidence="2" type="ORF">CLV71_106280</name>
</gene>
<keyword evidence="1" id="KW-0472">Membrane</keyword>
<name>A0A4R7VN14_9PSEU</name>